<reference evidence="2 3" key="2">
    <citation type="submission" date="2015-10" db="EMBL/GenBank/DDBJ databases">
        <title>Draft Genome Sequence of Prosthecomicrobium hirschii ATCC 27832.</title>
        <authorList>
            <person name="Daniel J."/>
            <person name="Givan S.A."/>
            <person name="Brun Y.V."/>
            <person name="Brown P.J."/>
        </authorList>
    </citation>
    <scope>NUCLEOTIDE SEQUENCE [LARGE SCALE GENOMIC DNA]</scope>
    <source>
        <strain evidence="2 3">16</strain>
    </source>
</reference>
<dbReference type="STRING" id="665126.ABB55_05245"/>
<name>A0A0P6W0T0_9HYPH</name>
<evidence type="ECO:0000313" key="3">
    <source>
        <dbReference type="Proteomes" id="UP000048984"/>
    </source>
</evidence>
<dbReference type="Proteomes" id="UP000048984">
    <property type="component" value="Unassembled WGS sequence"/>
</dbReference>
<organism evidence="2 3">
    <name type="scientific">Prosthecodimorpha hirschii</name>
    <dbReference type="NCBI Taxonomy" id="665126"/>
    <lineage>
        <taxon>Bacteria</taxon>
        <taxon>Pseudomonadati</taxon>
        <taxon>Pseudomonadota</taxon>
        <taxon>Alphaproteobacteria</taxon>
        <taxon>Hyphomicrobiales</taxon>
        <taxon>Ancalomicrobiaceae</taxon>
        <taxon>Prosthecodimorpha</taxon>
    </lineage>
</organism>
<gene>
    <name evidence="2" type="ORF">ABB55_05245</name>
</gene>
<accession>A0A0P6W0T0</accession>
<feature type="compositionally biased region" description="Low complexity" evidence="1">
    <location>
        <begin position="1"/>
        <end position="12"/>
    </location>
</feature>
<keyword evidence="3" id="KW-1185">Reference proteome</keyword>
<dbReference type="AlphaFoldDB" id="A0A0P6W0T0"/>
<comment type="caution">
    <text evidence="2">The sequence shown here is derived from an EMBL/GenBank/DDBJ whole genome shotgun (WGS) entry which is preliminary data.</text>
</comment>
<evidence type="ECO:0000313" key="2">
    <source>
        <dbReference type="EMBL" id="KPL51707.1"/>
    </source>
</evidence>
<evidence type="ECO:0008006" key="4">
    <source>
        <dbReference type="Google" id="ProtNLM"/>
    </source>
</evidence>
<reference evidence="2 3" key="1">
    <citation type="submission" date="2015-09" db="EMBL/GenBank/DDBJ databases">
        <authorList>
            <person name="Jackson K.R."/>
            <person name="Lunt B.L."/>
            <person name="Fisher J.N.B."/>
            <person name="Gardner A.V."/>
            <person name="Bailey M.E."/>
            <person name="Deus L.M."/>
            <person name="Earl A.S."/>
            <person name="Gibby P.D."/>
            <person name="Hartmann K.A."/>
            <person name="Liu J.E."/>
            <person name="Manci A.M."/>
            <person name="Nielsen D.A."/>
            <person name="Solomon M.B."/>
            <person name="Breakwell D.P."/>
            <person name="Burnett S.H."/>
            <person name="Grose J.H."/>
        </authorList>
    </citation>
    <scope>NUCLEOTIDE SEQUENCE [LARGE SCALE GENOMIC DNA]</scope>
    <source>
        <strain evidence="2 3">16</strain>
    </source>
</reference>
<sequence length="593" mass="63751">MIDPPDGAAVPDADAHGDPRLETDDPIAEIRASGLFDADWYRAAHPEADAGDPLEHFVEIGLDAGHDPGPGFDGAFYLAGNPDVAEAGISPLLHYLRHGRAEGRQPVPAAGPPAPGPAVVPADAEIERQAAELLASGLFDAAWYGEVHPEVPADDRLMHFLRDGWRAGHDPGPGFDGAYYLGSYPDVSEAGFNPVLHYLRYGRAEGRQPVRPPEPERDPFAEQIGPLLARFQRDAQAALAAIDAHRNPQAWPRLAPGTAVAVCVHAGGNIFMREIAELVAAGFSAAGYDGRLHDETYALAEAGADPAARVVVAPHEFFHLPSNGRFVPVEWADGAILVNVEQLHMRWFREGLPALRRAAAVLDINLPSAAVLATLGLPAAYLPLGHVDGVARFALQPTLPDLPALRTLEASVRETCPAPDAPLAGRPIDLFFIGHLSPRRAGIFERMAERLARWRCHFVLTDADRPQVSGLNAVLESEATIGLAQRAKIILNLHQSDELFFEWHRVVLQGIWQRTLVVSEALAAQTSFVAGAHFLEAPTEELPDLIDWLLGTEAGAAVAERVRTRAHAQLTAKVRLDATLRTLFGADGAGGRG</sequence>
<evidence type="ECO:0000256" key="1">
    <source>
        <dbReference type="SAM" id="MobiDB-lite"/>
    </source>
</evidence>
<protein>
    <recommendedName>
        <fullName evidence="4">Glycosyl transferase family 1 domain-containing protein</fullName>
    </recommendedName>
</protein>
<dbReference type="RefSeq" id="WP_054357870.1">
    <property type="nucleotide sequence ID" value="NZ_LJYW01000001.1"/>
</dbReference>
<feature type="region of interest" description="Disordered" evidence="1">
    <location>
        <begin position="1"/>
        <end position="24"/>
    </location>
</feature>
<dbReference type="EMBL" id="LJYW01000001">
    <property type="protein sequence ID" value="KPL51707.1"/>
    <property type="molecule type" value="Genomic_DNA"/>
</dbReference>
<proteinExistence type="predicted"/>
<feature type="compositionally biased region" description="Basic and acidic residues" evidence="1">
    <location>
        <begin position="13"/>
        <end position="23"/>
    </location>
</feature>